<feature type="compositionally biased region" description="Basic and acidic residues" evidence="1">
    <location>
        <begin position="51"/>
        <end position="65"/>
    </location>
</feature>
<gene>
    <name evidence="3" type="ORF">CYCCA115_LOCUS6855</name>
</gene>
<feature type="transmembrane region" description="Helical" evidence="2">
    <location>
        <begin position="514"/>
        <end position="533"/>
    </location>
</feature>
<dbReference type="Gene3D" id="1.20.1250.20">
    <property type="entry name" value="MFS general substrate transporter like domains"/>
    <property type="match status" value="1"/>
</dbReference>
<evidence type="ECO:0000313" key="4">
    <source>
        <dbReference type="Proteomes" id="UP001295423"/>
    </source>
</evidence>
<keyword evidence="2" id="KW-1133">Transmembrane helix</keyword>
<evidence type="ECO:0000256" key="2">
    <source>
        <dbReference type="SAM" id="Phobius"/>
    </source>
</evidence>
<feature type="transmembrane region" description="Helical" evidence="2">
    <location>
        <begin position="444"/>
        <end position="462"/>
    </location>
</feature>
<dbReference type="Pfam" id="PF07690">
    <property type="entry name" value="MFS_1"/>
    <property type="match status" value="1"/>
</dbReference>
<feature type="transmembrane region" description="Helical" evidence="2">
    <location>
        <begin position="231"/>
        <end position="255"/>
    </location>
</feature>
<feature type="transmembrane region" description="Helical" evidence="2">
    <location>
        <begin position="177"/>
        <end position="195"/>
    </location>
</feature>
<feature type="region of interest" description="Disordered" evidence="1">
    <location>
        <begin position="47"/>
        <end position="94"/>
    </location>
</feature>
<evidence type="ECO:0000256" key="1">
    <source>
        <dbReference type="SAM" id="MobiDB-lite"/>
    </source>
</evidence>
<feature type="transmembrane region" description="Helical" evidence="2">
    <location>
        <begin position="302"/>
        <end position="321"/>
    </location>
</feature>
<feature type="transmembrane region" description="Helical" evidence="2">
    <location>
        <begin position="207"/>
        <end position="225"/>
    </location>
</feature>
<dbReference type="InterPro" id="IPR036259">
    <property type="entry name" value="MFS_trans_sf"/>
</dbReference>
<accession>A0AAD2FHS4</accession>
<name>A0AAD2FHS4_9STRA</name>
<feature type="transmembrane region" description="Helical" evidence="2">
    <location>
        <begin position="468"/>
        <end position="493"/>
    </location>
</feature>
<evidence type="ECO:0000313" key="3">
    <source>
        <dbReference type="EMBL" id="CAJ1940068.1"/>
    </source>
</evidence>
<dbReference type="Proteomes" id="UP001295423">
    <property type="component" value="Unassembled WGS sequence"/>
</dbReference>
<dbReference type="AlphaFoldDB" id="A0AAD2FHS4"/>
<feature type="compositionally biased region" description="Low complexity" evidence="1">
    <location>
        <begin position="341"/>
        <end position="353"/>
    </location>
</feature>
<feature type="region of interest" description="Disordered" evidence="1">
    <location>
        <begin position="335"/>
        <end position="358"/>
    </location>
</feature>
<keyword evidence="2" id="KW-0812">Transmembrane</keyword>
<comment type="caution">
    <text evidence="3">The sequence shown here is derived from an EMBL/GenBank/DDBJ whole genome shotgun (WGS) entry which is preliminary data.</text>
</comment>
<feature type="transmembrane region" description="Helical" evidence="2">
    <location>
        <begin position="545"/>
        <end position="565"/>
    </location>
</feature>
<keyword evidence="2" id="KW-0472">Membrane</keyword>
<dbReference type="EMBL" id="CAKOGP040000890">
    <property type="protein sequence ID" value="CAJ1940068.1"/>
    <property type="molecule type" value="Genomic_DNA"/>
</dbReference>
<dbReference type="CDD" id="cd06174">
    <property type="entry name" value="MFS"/>
    <property type="match status" value="1"/>
</dbReference>
<proteinExistence type="predicted"/>
<dbReference type="GO" id="GO:0022857">
    <property type="term" value="F:transmembrane transporter activity"/>
    <property type="evidence" value="ECO:0007669"/>
    <property type="project" value="InterPro"/>
</dbReference>
<protein>
    <submittedName>
        <fullName evidence="3">Uncharacterized protein</fullName>
    </submittedName>
</protein>
<organism evidence="3 4">
    <name type="scientific">Cylindrotheca closterium</name>
    <dbReference type="NCBI Taxonomy" id="2856"/>
    <lineage>
        <taxon>Eukaryota</taxon>
        <taxon>Sar</taxon>
        <taxon>Stramenopiles</taxon>
        <taxon>Ochrophyta</taxon>
        <taxon>Bacillariophyta</taxon>
        <taxon>Bacillariophyceae</taxon>
        <taxon>Bacillariophycidae</taxon>
        <taxon>Bacillariales</taxon>
        <taxon>Bacillariaceae</taxon>
        <taxon>Cylindrotheca</taxon>
    </lineage>
</organism>
<dbReference type="SUPFAM" id="SSF103473">
    <property type="entry name" value="MFS general substrate transporter"/>
    <property type="match status" value="1"/>
</dbReference>
<feature type="transmembrane region" description="Helical" evidence="2">
    <location>
        <begin position="267"/>
        <end position="290"/>
    </location>
</feature>
<feature type="transmembrane region" description="Helical" evidence="2">
    <location>
        <begin position="412"/>
        <end position="432"/>
    </location>
</feature>
<reference evidence="3" key="1">
    <citation type="submission" date="2023-08" db="EMBL/GenBank/DDBJ databases">
        <authorList>
            <person name="Audoor S."/>
            <person name="Bilcke G."/>
        </authorList>
    </citation>
    <scope>NUCLEOTIDE SEQUENCE</scope>
</reference>
<dbReference type="InterPro" id="IPR011701">
    <property type="entry name" value="MFS"/>
</dbReference>
<sequence length="567" mass="60793">MNESIQHRLQRRKLLLAALALSDSSSFCHGFCPADAAMMISSSAVSSSQFDRPHQQLNEHQESPLRHKSKRRGRIVLGRENLSNPSKIPCQHIRGGALRPLRASSSSSPADDSLLDDNHNISNAEKWRQRGMTAALASTYFAVMGAKCALPAVLPLLTSPNKGLSFPMSSSSPQSSMAKLLGLSTIAVAMGKVLLGPVIDALGGIRALQIAMAALVGLLTTISLGTQSFNMFAICWIFVDFIFSSCWAGCINAIHQSFPNEQWGKQIGMLAVGARTGNAFAFAIFASVLYALETKMKQPWRVVFGASALVQIIPLSLLTYFGRITLRKGNEEAHEAEDAKSTAASTSDSGDTKSNNHSKSYRKSSLAILAKETKTLEFWLHLVSRSCLMVFASFLLFVPMLMNQVYQASSGFASQTGSIYALGCLLAVSGGSQKYSKLPKNKQALANGLLLGLATLSSLAQLAHVSGIWTMTATISALSLFLWGFAFSIPFYIPPSLYALSKGGKVSSATIADVFDIGGFGLLALFNGYVASIDHSILSSWIPTFQITSACSLVSLISLVLAVLIQK</sequence>
<keyword evidence="4" id="KW-1185">Reference proteome</keyword>
<feature type="transmembrane region" description="Helical" evidence="2">
    <location>
        <begin position="378"/>
        <end position="400"/>
    </location>
</feature>